<feature type="transmembrane region" description="Helical" evidence="6">
    <location>
        <begin position="134"/>
        <end position="152"/>
    </location>
</feature>
<protein>
    <submittedName>
        <fullName evidence="8">Membrane-associated protein, putative</fullName>
    </submittedName>
</protein>
<keyword evidence="9" id="KW-1185">Reference proteome</keyword>
<evidence type="ECO:0000256" key="5">
    <source>
        <dbReference type="SAM" id="MobiDB-lite"/>
    </source>
</evidence>
<feature type="transmembrane region" description="Helical" evidence="6">
    <location>
        <begin position="371"/>
        <end position="391"/>
    </location>
</feature>
<keyword evidence="2 6" id="KW-0812">Transmembrane</keyword>
<dbReference type="PANTHER" id="PTHR11040:SF44">
    <property type="entry name" value="PROTEIN ZNTC-RELATED"/>
    <property type="match status" value="1"/>
</dbReference>
<dbReference type="AlphaFoldDB" id="A0A0S4JAK5"/>
<feature type="transmembrane region" description="Helical" evidence="6">
    <location>
        <begin position="310"/>
        <end position="331"/>
    </location>
</feature>
<feature type="signal peptide" evidence="7">
    <location>
        <begin position="1"/>
        <end position="23"/>
    </location>
</feature>
<feature type="compositionally biased region" description="Basic and acidic residues" evidence="5">
    <location>
        <begin position="158"/>
        <end position="184"/>
    </location>
</feature>
<accession>A0A0S4JAK5</accession>
<dbReference type="InterPro" id="IPR003689">
    <property type="entry name" value="ZIP"/>
</dbReference>
<feature type="transmembrane region" description="Helical" evidence="6">
    <location>
        <begin position="92"/>
        <end position="114"/>
    </location>
</feature>
<gene>
    <name evidence="8" type="ORF">BSAL_87110</name>
</gene>
<organism evidence="8 9">
    <name type="scientific">Bodo saltans</name>
    <name type="common">Flagellated protozoan</name>
    <dbReference type="NCBI Taxonomy" id="75058"/>
    <lineage>
        <taxon>Eukaryota</taxon>
        <taxon>Discoba</taxon>
        <taxon>Euglenozoa</taxon>
        <taxon>Kinetoplastea</taxon>
        <taxon>Metakinetoplastina</taxon>
        <taxon>Eubodonida</taxon>
        <taxon>Bodonidae</taxon>
        <taxon>Bodo</taxon>
    </lineage>
</organism>
<proteinExistence type="predicted"/>
<feature type="transmembrane region" description="Helical" evidence="6">
    <location>
        <begin position="65"/>
        <end position="85"/>
    </location>
</feature>
<dbReference type="GO" id="GO:0005385">
    <property type="term" value="F:zinc ion transmembrane transporter activity"/>
    <property type="evidence" value="ECO:0007669"/>
    <property type="project" value="TreeGrafter"/>
</dbReference>
<evidence type="ECO:0000256" key="2">
    <source>
        <dbReference type="ARBA" id="ARBA00022692"/>
    </source>
</evidence>
<feature type="compositionally biased region" description="Acidic residues" evidence="5">
    <location>
        <begin position="30"/>
        <end position="45"/>
    </location>
</feature>
<dbReference type="OMA" id="DLHITHY"/>
<dbReference type="Pfam" id="PF02535">
    <property type="entry name" value="Zip"/>
    <property type="match status" value="1"/>
</dbReference>
<reference evidence="9" key="1">
    <citation type="submission" date="2015-09" db="EMBL/GenBank/DDBJ databases">
        <authorList>
            <consortium name="Pathogen Informatics"/>
        </authorList>
    </citation>
    <scope>NUCLEOTIDE SEQUENCE [LARGE SCALE GENOMIC DNA]</scope>
    <source>
        <strain evidence="9">Lake Konstanz</strain>
    </source>
</reference>
<dbReference type="VEuPathDB" id="TriTrypDB:BSAL_87110"/>
<feature type="transmembrane region" description="Helical" evidence="6">
    <location>
        <begin position="246"/>
        <end position="266"/>
    </location>
</feature>
<keyword evidence="7" id="KW-0732">Signal</keyword>
<name>A0A0S4JAK5_BODSA</name>
<feature type="transmembrane region" description="Helical" evidence="6">
    <location>
        <begin position="272"/>
        <end position="289"/>
    </location>
</feature>
<feature type="region of interest" description="Disordered" evidence="5">
    <location>
        <begin position="158"/>
        <end position="185"/>
    </location>
</feature>
<keyword evidence="3 6" id="KW-1133">Transmembrane helix</keyword>
<keyword evidence="4 6" id="KW-0472">Membrane</keyword>
<feature type="chain" id="PRO_5006622109" evidence="7">
    <location>
        <begin position="24"/>
        <end position="398"/>
    </location>
</feature>
<evidence type="ECO:0000256" key="7">
    <source>
        <dbReference type="SAM" id="SignalP"/>
    </source>
</evidence>
<dbReference type="GO" id="GO:0016020">
    <property type="term" value="C:membrane"/>
    <property type="evidence" value="ECO:0007669"/>
    <property type="project" value="UniProtKB-SubCell"/>
</dbReference>
<dbReference type="Proteomes" id="UP000051952">
    <property type="component" value="Unassembled WGS sequence"/>
</dbReference>
<feature type="region of interest" description="Disordered" evidence="5">
    <location>
        <begin position="27"/>
        <end position="57"/>
    </location>
</feature>
<evidence type="ECO:0000256" key="6">
    <source>
        <dbReference type="SAM" id="Phobius"/>
    </source>
</evidence>
<evidence type="ECO:0000313" key="9">
    <source>
        <dbReference type="Proteomes" id="UP000051952"/>
    </source>
</evidence>
<comment type="subcellular location">
    <subcellularLocation>
        <location evidence="1">Membrane</location>
        <topology evidence="1">Multi-pass membrane protein</topology>
    </subcellularLocation>
</comment>
<evidence type="ECO:0000313" key="8">
    <source>
        <dbReference type="EMBL" id="CUG82413.1"/>
    </source>
</evidence>
<evidence type="ECO:0000256" key="1">
    <source>
        <dbReference type="ARBA" id="ARBA00004141"/>
    </source>
</evidence>
<feature type="compositionally biased region" description="Basic and acidic residues" evidence="5">
    <location>
        <begin position="46"/>
        <end position="55"/>
    </location>
</feature>
<evidence type="ECO:0000256" key="4">
    <source>
        <dbReference type="ARBA" id="ARBA00023136"/>
    </source>
</evidence>
<sequence>MLTRTWLLAILLLLALCVANTHAQTRTETHEEDDHDHDHDEDEDHDHDHEHEHEGGSSVKAIKGAAIGVTFGCSMLINTIVILLAPRMPALGLKLLSAFSGGVMLVTGMCHILGESTAIFEAQFTGDLERLRPSFILAVAGCLFMLFLQRAITEHGHSHGLGDDDDEHGHSHGHQDEDHSKHDNVMSSNPIVATAVEEDVKGVASPNTPDAVVVVNTDATPAVTTVKASENETADKEANANVSSVLLSRVMLLVMFIFHSLIEGMALGLQQTKQGAIVIFVAIIIHHWAEDLTFSLSTIRGGALPRWMRFALCLVEASSCPIGIGIGWGIGAKVSSVVTAYLLALSAGTFLMLSLVEIVGEVLPVGKRSSLAFLLYFLGAGLMYMLLVLVYDSEAHNH</sequence>
<feature type="transmembrane region" description="Helical" evidence="6">
    <location>
        <begin position="337"/>
        <end position="359"/>
    </location>
</feature>
<dbReference type="PANTHER" id="PTHR11040">
    <property type="entry name" value="ZINC/IRON TRANSPORTER"/>
    <property type="match status" value="1"/>
</dbReference>
<evidence type="ECO:0000256" key="3">
    <source>
        <dbReference type="ARBA" id="ARBA00022989"/>
    </source>
</evidence>
<dbReference type="EMBL" id="CYKH01001076">
    <property type="protein sequence ID" value="CUG82413.1"/>
    <property type="molecule type" value="Genomic_DNA"/>
</dbReference>